<organism evidence="1">
    <name type="scientific">Brucella pituitosa</name>
    <dbReference type="NCBI Taxonomy" id="571256"/>
    <lineage>
        <taxon>Bacteria</taxon>
        <taxon>Pseudomonadati</taxon>
        <taxon>Pseudomonadota</taxon>
        <taxon>Alphaproteobacteria</taxon>
        <taxon>Hyphomicrobiales</taxon>
        <taxon>Brucellaceae</taxon>
        <taxon>Brucella/Ochrobactrum group</taxon>
        <taxon>Brucella</taxon>
    </lineage>
</organism>
<protein>
    <submittedName>
        <fullName evidence="1">Uncharacterized protein</fullName>
    </submittedName>
</protein>
<accession>A0A643EZE9</accession>
<dbReference type="AlphaFoldDB" id="A0A643EZE9"/>
<evidence type="ECO:0000313" key="1">
    <source>
        <dbReference type="EMBL" id="KAB0571182.1"/>
    </source>
</evidence>
<proteinExistence type="predicted"/>
<comment type="caution">
    <text evidence="1">The sequence shown here is derived from an EMBL/GenBank/DDBJ whole genome shotgun (WGS) entry which is preliminary data.</text>
</comment>
<gene>
    <name evidence="1" type="ORF">F7Q93_10650</name>
</gene>
<sequence>MSDLFSNENQFSALFRLPERSLCAQQGARRSNSNIRLCKSRFSYRVYYGSFQSLRVYVVIENFPSRAVPVDIKSLEPLYLFVFTLFRTQSRFLFLAQIL</sequence>
<dbReference type="EMBL" id="VZPE01000004">
    <property type="protein sequence ID" value="KAB0571182.1"/>
    <property type="molecule type" value="Genomic_DNA"/>
</dbReference>
<reference evidence="1" key="1">
    <citation type="submission" date="2019-09" db="EMBL/GenBank/DDBJ databases">
        <title>Draft genome sequences of 48 bacterial type strains from the CCUG.</title>
        <authorList>
            <person name="Tunovic T."/>
            <person name="Pineiro-Iglesias B."/>
            <person name="Unosson C."/>
            <person name="Inganas E."/>
            <person name="Ohlen M."/>
            <person name="Cardew S."/>
            <person name="Jensie-Markopoulos S."/>
            <person name="Salva-Serra F."/>
            <person name="Jaen-Luchoro D."/>
            <person name="Karlsson R."/>
            <person name="Svensson-Stadler L."/>
            <person name="Chun J."/>
            <person name="Moore E."/>
        </authorList>
    </citation>
    <scope>NUCLEOTIDE SEQUENCE</scope>
    <source>
        <strain evidence="1">CCUG 50899</strain>
    </source>
</reference>
<name>A0A643EZE9_9HYPH</name>